<evidence type="ECO:0000313" key="2">
    <source>
        <dbReference type="EMBL" id="CUN98250.1"/>
    </source>
</evidence>
<feature type="transmembrane region" description="Helical" evidence="1">
    <location>
        <begin position="76"/>
        <end position="99"/>
    </location>
</feature>
<dbReference type="EMBL" id="CYZV01000010">
    <property type="protein sequence ID" value="CUN98250.1"/>
    <property type="molecule type" value="Genomic_DNA"/>
</dbReference>
<dbReference type="Proteomes" id="UP000095558">
    <property type="component" value="Unassembled WGS sequence"/>
</dbReference>
<name>A0A174EJS1_9CLOT</name>
<keyword evidence="1" id="KW-0812">Transmembrane</keyword>
<evidence type="ECO:0000313" key="3">
    <source>
        <dbReference type="Proteomes" id="UP000095558"/>
    </source>
</evidence>
<reference evidence="2 3" key="1">
    <citation type="submission" date="2015-09" db="EMBL/GenBank/DDBJ databases">
        <authorList>
            <consortium name="Pathogen Informatics"/>
        </authorList>
    </citation>
    <scope>NUCLEOTIDE SEQUENCE [LARGE SCALE GENOMIC DNA]</scope>
    <source>
        <strain evidence="2 3">2789STDY5834855</strain>
    </source>
</reference>
<keyword evidence="1" id="KW-0472">Membrane</keyword>
<sequence>MKNEKNKIPDFRVVFLMFVFLGLPIIVFLNWLTINNEVSILIKMITIIICVFLITVSYRAIRYFFFKHCGKTKINLVGYIVVQCVSLVITLIMMGIIVACIQLL</sequence>
<evidence type="ECO:0000256" key="1">
    <source>
        <dbReference type="SAM" id="Phobius"/>
    </source>
</evidence>
<feature type="transmembrane region" description="Helical" evidence="1">
    <location>
        <begin position="12"/>
        <end position="34"/>
    </location>
</feature>
<feature type="transmembrane region" description="Helical" evidence="1">
    <location>
        <begin position="40"/>
        <end position="64"/>
    </location>
</feature>
<gene>
    <name evidence="2" type="ORF">ERS852470_01159</name>
</gene>
<organism evidence="2 3">
    <name type="scientific">Clostridium disporicum</name>
    <dbReference type="NCBI Taxonomy" id="84024"/>
    <lineage>
        <taxon>Bacteria</taxon>
        <taxon>Bacillati</taxon>
        <taxon>Bacillota</taxon>
        <taxon>Clostridia</taxon>
        <taxon>Eubacteriales</taxon>
        <taxon>Clostridiaceae</taxon>
        <taxon>Clostridium</taxon>
    </lineage>
</organism>
<proteinExistence type="predicted"/>
<keyword evidence="1" id="KW-1133">Transmembrane helix</keyword>
<dbReference type="RefSeq" id="WP_042398224.1">
    <property type="nucleotide sequence ID" value="NZ_CYYT01000016.1"/>
</dbReference>
<dbReference type="GeneID" id="83011952"/>
<accession>A0A174EJS1</accession>
<dbReference type="AlphaFoldDB" id="A0A174EJS1"/>
<protein>
    <submittedName>
        <fullName evidence="2">Uncharacterized protein</fullName>
    </submittedName>
</protein>